<dbReference type="InterPro" id="IPR029016">
    <property type="entry name" value="GAF-like_dom_sf"/>
</dbReference>
<dbReference type="EMBL" id="JASJOS010000020">
    <property type="protein sequence ID" value="MDJ1485525.1"/>
    <property type="molecule type" value="Genomic_DNA"/>
</dbReference>
<dbReference type="Gene3D" id="3.30.450.40">
    <property type="match status" value="1"/>
</dbReference>
<gene>
    <name evidence="4" type="ORF">QNI16_33855</name>
</gene>
<name>A0AAE3QXT0_9BACT</name>
<dbReference type="Pfam" id="PF13185">
    <property type="entry name" value="GAF_2"/>
    <property type="match status" value="1"/>
</dbReference>
<feature type="coiled-coil region" evidence="1">
    <location>
        <begin position="479"/>
        <end position="527"/>
    </location>
</feature>
<evidence type="ECO:0000256" key="1">
    <source>
        <dbReference type="SAM" id="Coils"/>
    </source>
</evidence>
<accession>A0AAE3QXT0</accession>
<dbReference type="InterPro" id="IPR003660">
    <property type="entry name" value="HAMP_dom"/>
</dbReference>
<keyword evidence="2" id="KW-1133">Transmembrane helix</keyword>
<evidence type="ECO:0000313" key="5">
    <source>
        <dbReference type="Proteomes" id="UP001241110"/>
    </source>
</evidence>
<dbReference type="SMART" id="SM00065">
    <property type="entry name" value="GAF"/>
    <property type="match status" value="1"/>
</dbReference>
<keyword evidence="2" id="KW-0472">Membrane</keyword>
<dbReference type="RefSeq" id="WP_313988203.1">
    <property type="nucleotide sequence ID" value="NZ_JASJOS010000020.1"/>
</dbReference>
<dbReference type="AlphaFoldDB" id="A0AAE3QXT0"/>
<dbReference type="SUPFAM" id="SSF158472">
    <property type="entry name" value="HAMP domain-like"/>
    <property type="match status" value="1"/>
</dbReference>
<proteinExistence type="predicted"/>
<feature type="domain" description="HAMP" evidence="3">
    <location>
        <begin position="213"/>
        <end position="265"/>
    </location>
</feature>
<evidence type="ECO:0000256" key="2">
    <source>
        <dbReference type="SAM" id="Phobius"/>
    </source>
</evidence>
<dbReference type="GO" id="GO:0007165">
    <property type="term" value="P:signal transduction"/>
    <property type="evidence" value="ECO:0007669"/>
    <property type="project" value="InterPro"/>
</dbReference>
<evidence type="ECO:0000313" key="4">
    <source>
        <dbReference type="EMBL" id="MDJ1485525.1"/>
    </source>
</evidence>
<dbReference type="InterPro" id="IPR003018">
    <property type="entry name" value="GAF"/>
</dbReference>
<dbReference type="Gene3D" id="6.10.340.10">
    <property type="match status" value="1"/>
</dbReference>
<dbReference type="Proteomes" id="UP001241110">
    <property type="component" value="Unassembled WGS sequence"/>
</dbReference>
<keyword evidence="1" id="KW-0175">Coiled coil</keyword>
<feature type="transmembrane region" description="Helical" evidence="2">
    <location>
        <begin position="191"/>
        <end position="209"/>
    </location>
</feature>
<feature type="transmembrane region" description="Helical" evidence="2">
    <location>
        <begin position="12"/>
        <end position="35"/>
    </location>
</feature>
<dbReference type="SMART" id="SM00304">
    <property type="entry name" value="HAMP"/>
    <property type="match status" value="1"/>
</dbReference>
<keyword evidence="2" id="KW-0812">Transmembrane</keyword>
<dbReference type="SUPFAM" id="SSF55781">
    <property type="entry name" value="GAF domain-like"/>
    <property type="match status" value="1"/>
</dbReference>
<reference evidence="4" key="1">
    <citation type="submission" date="2023-05" db="EMBL/GenBank/DDBJ databases">
        <authorList>
            <person name="Zhang X."/>
        </authorList>
    </citation>
    <scope>NUCLEOTIDE SEQUENCE</scope>
    <source>
        <strain evidence="4">YF14B1</strain>
    </source>
</reference>
<sequence>MSIFNNLKIKHKILFIIGLNMFFFVLSGTFCYRALILLDNSQQQLITNTSAIYNQMNADMMHDALRADVYKALLLEDKGEVAQKAFRTEFNEHKASFQKSLEVLSELDINDSVKIAVHEVLPALNKYIVQSEQLIAFTFQKDSVQIAAGLIAFNASFDLLAEKMSVLSALISDSSEKQNASANGIVSFNKLLIVGILIASLCVMGGIGFRTARLLSEPILKAKDVLSELSLGNLMQITDSQYTDEIGEMNQALHTLVDNLSNIKGFATEVGNGKFDSNVSVFNNSGELGTALATMRQSLKTISEEENKRNWGNTGITQVNEILRSGNENFSILLDQVISFIIKYTQTNQGCISLVDSTNPQDLHLSIQACYAYNRKKYINKRIEIGEGLAGQVVLEKETIYLQEIPHDYIAITSGLGEATPKNILIVPMKVDEEVVGVLEVASLQIIPAHHIQFLERVCTNLGLHVSNENKNIQTRNLLEMTLQQKEALQSQEEEVRQNMEELYAIQEDVRRRESEYLQRIEELEQERTNHYQVQVRQVQGAFKEVL</sequence>
<protein>
    <submittedName>
        <fullName evidence="4">GAF domain-containing protein</fullName>
    </submittedName>
</protein>
<comment type="caution">
    <text evidence="4">The sequence shown here is derived from an EMBL/GenBank/DDBJ whole genome shotgun (WGS) entry which is preliminary data.</text>
</comment>
<evidence type="ECO:0000259" key="3">
    <source>
        <dbReference type="PROSITE" id="PS50885"/>
    </source>
</evidence>
<organism evidence="4 5">
    <name type="scientific">Xanthocytophaga flava</name>
    <dbReference type="NCBI Taxonomy" id="3048013"/>
    <lineage>
        <taxon>Bacteria</taxon>
        <taxon>Pseudomonadati</taxon>
        <taxon>Bacteroidota</taxon>
        <taxon>Cytophagia</taxon>
        <taxon>Cytophagales</taxon>
        <taxon>Rhodocytophagaceae</taxon>
        <taxon>Xanthocytophaga</taxon>
    </lineage>
</organism>
<dbReference type="GO" id="GO:0016020">
    <property type="term" value="C:membrane"/>
    <property type="evidence" value="ECO:0007669"/>
    <property type="project" value="InterPro"/>
</dbReference>
<dbReference type="PROSITE" id="PS50885">
    <property type="entry name" value="HAMP"/>
    <property type="match status" value="1"/>
</dbReference>